<dbReference type="InterPro" id="IPR028359">
    <property type="entry name" value="UDP_ManNAc/GlcNAc_DH"/>
</dbReference>
<name>A0AAN4VWQ7_9BACT</name>
<reference evidence="6 7" key="1">
    <citation type="submission" date="2021-12" db="EMBL/GenBank/DDBJ databases">
        <title>Genome sequencing of bacteria with rrn-lacking chromosome and rrn-plasmid.</title>
        <authorList>
            <person name="Anda M."/>
            <person name="Iwasaki W."/>
        </authorList>
    </citation>
    <scope>NUCLEOTIDE SEQUENCE [LARGE SCALE GENOMIC DNA]</scope>
    <source>
        <strain evidence="6 7">NBRC 15940</strain>
    </source>
</reference>
<keyword evidence="7" id="KW-1185">Reference proteome</keyword>
<dbReference type="EMBL" id="BQKE01000001">
    <property type="protein sequence ID" value="GJM61514.1"/>
    <property type="molecule type" value="Genomic_DNA"/>
</dbReference>
<dbReference type="GO" id="GO:0000271">
    <property type="term" value="P:polysaccharide biosynthetic process"/>
    <property type="evidence" value="ECO:0007669"/>
    <property type="project" value="InterPro"/>
</dbReference>
<evidence type="ECO:0000256" key="4">
    <source>
        <dbReference type="PIRNR" id="PIRNR000124"/>
    </source>
</evidence>
<dbReference type="Pfam" id="PF03720">
    <property type="entry name" value="UDPG_MGDP_dh_C"/>
    <property type="match status" value="1"/>
</dbReference>
<dbReference type="InterPro" id="IPR001732">
    <property type="entry name" value="UDP-Glc/GDP-Man_DH_N"/>
</dbReference>
<evidence type="ECO:0000259" key="5">
    <source>
        <dbReference type="SMART" id="SM00984"/>
    </source>
</evidence>
<dbReference type="PANTHER" id="PTHR43491">
    <property type="entry name" value="UDP-N-ACETYL-D-MANNOSAMINE DEHYDROGENASE"/>
    <property type="match status" value="1"/>
</dbReference>
<dbReference type="SMART" id="SM00984">
    <property type="entry name" value="UDPG_MGDP_dh_C"/>
    <property type="match status" value="1"/>
</dbReference>
<dbReference type="SUPFAM" id="SSF51735">
    <property type="entry name" value="NAD(P)-binding Rossmann-fold domains"/>
    <property type="match status" value="1"/>
</dbReference>
<dbReference type="SUPFAM" id="SSF48179">
    <property type="entry name" value="6-phosphogluconate dehydrogenase C-terminal domain-like"/>
    <property type="match status" value="1"/>
</dbReference>
<keyword evidence="2" id="KW-0560">Oxidoreductase</keyword>
<dbReference type="Pfam" id="PF00984">
    <property type="entry name" value="UDPG_MGDP_dh"/>
    <property type="match status" value="1"/>
</dbReference>
<sequence>MESNHHINSLEAPLKIGVIGLGYVGLPLAVAFSAKYPTIGFDIDAQRVLDIQKGVDQTQMVPQAQIQQAKNLQLCQELSVLKDCNVYIITVPTPVDQHHQPDFSFLLEASRMVGQLLSVGDVVIYESTVYPGATEEKCVPLLVEVSGLTFNRDFFVGYSPERIVPGDGHKKLGQIKKVTSGSTPEIARKIDALYQQIIPAGTHLASSIKVAEAAKIIENCQRDINISFMNELAVIFDKMELDTQEVLAAARTKWNFLPFYPGLVGGHCISVDPYYLAMKAEELGHHPAVILSGRRINDQMGSFVASKVIKLMVKKGIPIKDAPVLVLGISFKENCPDIRNTKVVDLIQELKYFGAEVDVFDPIVDAQEVKRNFNIALLEKVNKQYAAVILAVNHTELLNWPVEEYLQAVAVVFDVKAAWPRHLVDGRL</sequence>
<gene>
    <name evidence="6" type="ORF">PEDI_20660</name>
</gene>
<dbReference type="PANTHER" id="PTHR43491:SF2">
    <property type="entry name" value="UDP-N-ACETYL-D-MANNOSAMINE DEHYDROGENASE"/>
    <property type="match status" value="1"/>
</dbReference>
<evidence type="ECO:0000256" key="1">
    <source>
        <dbReference type="ARBA" id="ARBA00006601"/>
    </source>
</evidence>
<dbReference type="GO" id="GO:0016628">
    <property type="term" value="F:oxidoreductase activity, acting on the CH-CH group of donors, NAD or NADP as acceptor"/>
    <property type="evidence" value="ECO:0007669"/>
    <property type="project" value="InterPro"/>
</dbReference>
<comment type="similarity">
    <text evidence="1 4">Belongs to the UDP-glucose/GDP-mannose dehydrogenase family.</text>
</comment>
<dbReference type="InterPro" id="IPR017476">
    <property type="entry name" value="UDP-Glc/GDP-Man"/>
</dbReference>
<accession>A0AAN4VWQ7</accession>
<keyword evidence="3" id="KW-0520">NAD</keyword>
<comment type="caution">
    <text evidence="6">The sequence shown here is derived from an EMBL/GenBank/DDBJ whole genome shotgun (WGS) entry which is preliminary data.</text>
</comment>
<organism evidence="6 7">
    <name type="scientific">Persicobacter diffluens</name>
    <dbReference type="NCBI Taxonomy" id="981"/>
    <lineage>
        <taxon>Bacteria</taxon>
        <taxon>Pseudomonadati</taxon>
        <taxon>Bacteroidota</taxon>
        <taxon>Cytophagia</taxon>
        <taxon>Cytophagales</taxon>
        <taxon>Persicobacteraceae</taxon>
        <taxon>Persicobacter</taxon>
    </lineage>
</organism>
<dbReference type="GO" id="GO:0016616">
    <property type="term" value="F:oxidoreductase activity, acting on the CH-OH group of donors, NAD or NADP as acceptor"/>
    <property type="evidence" value="ECO:0007669"/>
    <property type="project" value="InterPro"/>
</dbReference>
<protein>
    <submittedName>
        <fullName evidence="6">UDP-glucose/GDP-mannose dehydrogenase</fullName>
    </submittedName>
</protein>
<dbReference type="PIRSF" id="PIRSF000124">
    <property type="entry name" value="UDPglc_GDPman_dh"/>
    <property type="match status" value="1"/>
</dbReference>
<dbReference type="Gene3D" id="3.40.50.720">
    <property type="entry name" value="NAD(P)-binding Rossmann-like Domain"/>
    <property type="match status" value="2"/>
</dbReference>
<dbReference type="InterPro" id="IPR014027">
    <property type="entry name" value="UDP-Glc/GDP-Man_DH_C"/>
</dbReference>
<evidence type="ECO:0000256" key="2">
    <source>
        <dbReference type="ARBA" id="ARBA00023002"/>
    </source>
</evidence>
<dbReference type="AlphaFoldDB" id="A0AAN4VWQ7"/>
<evidence type="ECO:0000313" key="7">
    <source>
        <dbReference type="Proteomes" id="UP001310022"/>
    </source>
</evidence>
<evidence type="ECO:0000256" key="3">
    <source>
        <dbReference type="ARBA" id="ARBA00023027"/>
    </source>
</evidence>
<dbReference type="SUPFAM" id="SSF52413">
    <property type="entry name" value="UDP-glucose/GDP-mannose dehydrogenase C-terminal domain"/>
    <property type="match status" value="1"/>
</dbReference>
<dbReference type="InterPro" id="IPR036291">
    <property type="entry name" value="NAD(P)-bd_dom_sf"/>
</dbReference>
<dbReference type="InterPro" id="IPR014026">
    <property type="entry name" value="UDP-Glc/GDP-Man_DH_dimer"/>
</dbReference>
<dbReference type="GO" id="GO:0051287">
    <property type="term" value="F:NAD binding"/>
    <property type="evidence" value="ECO:0007669"/>
    <property type="project" value="InterPro"/>
</dbReference>
<feature type="domain" description="UDP-glucose/GDP-mannose dehydrogenase C-terminal" evidence="5">
    <location>
        <begin position="325"/>
        <end position="421"/>
    </location>
</feature>
<dbReference type="Pfam" id="PF03721">
    <property type="entry name" value="UDPG_MGDP_dh_N"/>
    <property type="match status" value="1"/>
</dbReference>
<dbReference type="NCBIfam" id="TIGR03026">
    <property type="entry name" value="NDP-sugDHase"/>
    <property type="match status" value="1"/>
</dbReference>
<dbReference type="PIRSF" id="PIRSF500136">
    <property type="entry name" value="UDP_ManNAc_DH"/>
    <property type="match status" value="1"/>
</dbReference>
<proteinExistence type="inferred from homology"/>
<dbReference type="InterPro" id="IPR008927">
    <property type="entry name" value="6-PGluconate_DH-like_C_sf"/>
</dbReference>
<dbReference type="RefSeq" id="WP_338237048.1">
    <property type="nucleotide sequence ID" value="NZ_BQKE01000001.1"/>
</dbReference>
<evidence type="ECO:0000313" key="6">
    <source>
        <dbReference type="EMBL" id="GJM61514.1"/>
    </source>
</evidence>
<dbReference type="InterPro" id="IPR036220">
    <property type="entry name" value="UDP-Glc/GDP-Man_DH_C_sf"/>
</dbReference>
<dbReference type="Proteomes" id="UP001310022">
    <property type="component" value="Unassembled WGS sequence"/>
</dbReference>